<dbReference type="SUPFAM" id="SSF88946">
    <property type="entry name" value="Sigma2 domain of RNA polymerase sigma factors"/>
    <property type="match status" value="1"/>
</dbReference>
<dbReference type="GO" id="GO:0003677">
    <property type="term" value="F:DNA binding"/>
    <property type="evidence" value="ECO:0007669"/>
    <property type="project" value="UniProtKB-KW"/>
</dbReference>
<proteinExistence type="inferred from homology"/>
<dbReference type="PANTHER" id="PTHR43133">
    <property type="entry name" value="RNA POLYMERASE ECF-TYPE SIGMA FACTO"/>
    <property type="match status" value="1"/>
</dbReference>
<dbReference type="OrthoDB" id="160825at2"/>
<reference evidence="9" key="1">
    <citation type="submission" date="2015-04" db="EMBL/GenBank/DDBJ databases">
        <title>Physiological reanalysis, assessment of diazotrophy, and genome sequences of multiple isolates of Streptomyces thermoautotrophicus.</title>
        <authorList>
            <person name="MacKellar D.C."/>
            <person name="Lieber L."/>
            <person name="Norman J."/>
            <person name="Bolger A."/>
            <person name="Tobin C."/>
            <person name="Murray J.W."/>
            <person name="Chang R."/>
            <person name="Ford T."/>
            <person name="Nguyen P.Q."/>
            <person name="Woodward J."/>
            <person name="Permingeat H."/>
            <person name="Joshi N.S."/>
            <person name="Silver P.A."/>
            <person name="Usadel B."/>
            <person name="Rutherford A.W."/>
            <person name="Friesen M."/>
            <person name="Prell J."/>
        </authorList>
    </citation>
    <scope>NUCLEOTIDE SEQUENCE [LARGE SCALE GENOMIC DNA]</scope>
    <source>
        <strain evidence="9">H1</strain>
    </source>
</reference>
<dbReference type="STRING" id="1469144.LI90_3653"/>
<evidence type="ECO:0000259" key="7">
    <source>
        <dbReference type="Pfam" id="PF08281"/>
    </source>
</evidence>
<feature type="domain" description="RNA polymerase sigma factor 70 region 4 type 2" evidence="7">
    <location>
        <begin position="133"/>
        <end position="182"/>
    </location>
</feature>
<dbReference type="InterPro" id="IPR013324">
    <property type="entry name" value="RNA_pol_sigma_r3/r4-like"/>
</dbReference>
<evidence type="ECO:0000256" key="3">
    <source>
        <dbReference type="ARBA" id="ARBA00023082"/>
    </source>
</evidence>
<dbReference type="CDD" id="cd06171">
    <property type="entry name" value="Sigma70_r4"/>
    <property type="match status" value="1"/>
</dbReference>
<keyword evidence="9" id="KW-1185">Reference proteome</keyword>
<organism evidence="8 9">
    <name type="scientific">Carbonactinospora thermoautotrophica</name>
    <dbReference type="NCBI Taxonomy" id="1469144"/>
    <lineage>
        <taxon>Bacteria</taxon>
        <taxon>Bacillati</taxon>
        <taxon>Actinomycetota</taxon>
        <taxon>Actinomycetes</taxon>
        <taxon>Kitasatosporales</taxon>
        <taxon>Carbonactinosporaceae</taxon>
        <taxon>Carbonactinospora</taxon>
    </lineage>
</organism>
<evidence type="ECO:0000256" key="5">
    <source>
        <dbReference type="ARBA" id="ARBA00023163"/>
    </source>
</evidence>
<feature type="domain" description="RNA polymerase sigma-70 region 2" evidence="6">
    <location>
        <begin position="31"/>
        <end position="98"/>
    </location>
</feature>
<dbReference type="InterPro" id="IPR039425">
    <property type="entry name" value="RNA_pol_sigma-70-like"/>
</dbReference>
<dbReference type="AlphaFoldDB" id="A0A132MY39"/>
<keyword evidence="2" id="KW-0805">Transcription regulation</keyword>
<name>A0A132MY39_9ACTN</name>
<dbReference type="NCBIfam" id="TIGR02937">
    <property type="entry name" value="sigma70-ECF"/>
    <property type="match status" value="1"/>
</dbReference>
<evidence type="ECO:0000256" key="2">
    <source>
        <dbReference type="ARBA" id="ARBA00023015"/>
    </source>
</evidence>
<evidence type="ECO:0000256" key="4">
    <source>
        <dbReference type="ARBA" id="ARBA00023125"/>
    </source>
</evidence>
<dbReference type="Proteomes" id="UP000070188">
    <property type="component" value="Unassembled WGS sequence"/>
</dbReference>
<dbReference type="InterPro" id="IPR007627">
    <property type="entry name" value="RNA_pol_sigma70_r2"/>
</dbReference>
<evidence type="ECO:0000256" key="1">
    <source>
        <dbReference type="ARBA" id="ARBA00010641"/>
    </source>
</evidence>
<comment type="caution">
    <text evidence="8">The sequence shown here is derived from an EMBL/GenBank/DDBJ whole genome shotgun (WGS) entry which is preliminary data.</text>
</comment>
<evidence type="ECO:0000313" key="8">
    <source>
        <dbReference type="EMBL" id="KWX02610.1"/>
    </source>
</evidence>
<dbReference type="GO" id="GO:0016987">
    <property type="term" value="F:sigma factor activity"/>
    <property type="evidence" value="ECO:0007669"/>
    <property type="project" value="UniProtKB-KW"/>
</dbReference>
<keyword evidence="4" id="KW-0238">DNA-binding</keyword>
<dbReference type="InterPro" id="IPR013325">
    <property type="entry name" value="RNA_pol_sigma_r2"/>
</dbReference>
<dbReference type="InterPro" id="IPR013249">
    <property type="entry name" value="RNA_pol_sigma70_r4_t2"/>
</dbReference>
<dbReference type="PANTHER" id="PTHR43133:SF58">
    <property type="entry name" value="ECF RNA POLYMERASE SIGMA FACTOR SIGD"/>
    <property type="match status" value="1"/>
</dbReference>
<dbReference type="InterPro" id="IPR036388">
    <property type="entry name" value="WH-like_DNA-bd_sf"/>
</dbReference>
<dbReference type="Gene3D" id="1.10.1740.10">
    <property type="match status" value="1"/>
</dbReference>
<dbReference type="GO" id="GO:0006352">
    <property type="term" value="P:DNA-templated transcription initiation"/>
    <property type="evidence" value="ECO:0007669"/>
    <property type="project" value="InterPro"/>
</dbReference>
<dbReference type="NCBIfam" id="NF007230">
    <property type="entry name" value="PRK09648.1"/>
    <property type="match status" value="1"/>
</dbReference>
<dbReference type="SUPFAM" id="SSF88659">
    <property type="entry name" value="Sigma3 and sigma4 domains of RNA polymerase sigma factors"/>
    <property type="match status" value="1"/>
</dbReference>
<comment type="similarity">
    <text evidence="1">Belongs to the sigma-70 factor family. ECF subfamily.</text>
</comment>
<dbReference type="EMBL" id="LAXD01000001">
    <property type="protein sequence ID" value="KWX02610.1"/>
    <property type="molecule type" value="Genomic_DNA"/>
</dbReference>
<protein>
    <submittedName>
        <fullName evidence="8">RNA polymerase</fullName>
    </submittedName>
</protein>
<sequence>MSSSRAAKDGLRVLAARAARGDRRAIDDLLARIRPLVVRYCRARLGRISGADHAADDAAQEVCLAVLSALPRYRDEGRPFEAFVFGIAAHKVADVQRAVSRAAVPTPELPDTADEAMGPEEEAVRRSDAERCRALLNRLPPNLRELLILRVAVGLSAEETGRVLGMTAGAVRVAQHRALNRLRSLAAEEVSA</sequence>
<keyword evidence="3" id="KW-0731">Sigma factor</keyword>
<gene>
    <name evidence="8" type="ORF">LI90_3653</name>
</gene>
<evidence type="ECO:0000259" key="6">
    <source>
        <dbReference type="Pfam" id="PF04542"/>
    </source>
</evidence>
<dbReference type="InterPro" id="IPR014284">
    <property type="entry name" value="RNA_pol_sigma-70_dom"/>
</dbReference>
<dbReference type="PATRIC" id="fig|1469144.10.peg.3918"/>
<accession>A0A132MY39</accession>
<keyword evidence="5" id="KW-0804">Transcription</keyword>
<dbReference type="RefSeq" id="WP_066889727.1">
    <property type="nucleotide sequence ID" value="NZ_JYIJ01000017.1"/>
</dbReference>
<evidence type="ECO:0000313" key="9">
    <source>
        <dbReference type="Proteomes" id="UP000070188"/>
    </source>
</evidence>
<dbReference type="Pfam" id="PF04542">
    <property type="entry name" value="Sigma70_r2"/>
    <property type="match status" value="1"/>
</dbReference>
<dbReference type="Pfam" id="PF08281">
    <property type="entry name" value="Sigma70_r4_2"/>
    <property type="match status" value="1"/>
</dbReference>
<dbReference type="Gene3D" id="1.10.10.10">
    <property type="entry name" value="Winged helix-like DNA-binding domain superfamily/Winged helix DNA-binding domain"/>
    <property type="match status" value="1"/>
</dbReference>